<comment type="subcellular location">
    <subcellularLocation>
        <location evidence="12">Nucleus</location>
    </subcellularLocation>
    <subcellularLocation>
        <location evidence="12">Mitochondrion</location>
    </subcellularLocation>
</comment>
<dbReference type="GO" id="GO:0140078">
    <property type="term" value="F:class I DNA-(apurinic or apyrimidinic site) endonuclease activity"/>
    <property type="evidence" value="ECO:0007669"/>
    <property type="project" value="UniProtKB-EC"/>
</dbReference>
<evidence type="ECO:0000256" key="6">
    <source>
        <dbReference type="ARBA" id="ARBA00023004"/>
    </source>
</evidence>
<dbReference type="GO" id="GO:0003677">
    <property type="term" value="F:DNA binding"/>
    <property type="evidence" value="ECO:0007669"/>
    <property type="project" value="UniProtKB-UniRule"/>
</dbReference>
<dbReference type="GO" id="GO:0006285">
    <property type="term" value="P:base-excision repair, AP site formation"/>
    <property type="evidence" value="ECO:0007669"/>
    <property type="project" value="UniProtKB-UniRule"/>
</dbReference>
<evidence type="ECO:0000256" key="12">
    <source>
        <dbReference type="HAMAP-Rule" id="MF_03183"/>
    </source>
</evidence>
<dbReference type="Proteomes" id="UP000250043">
    <property type="component" value="Unassembled WGS sequence"/>
</dbReference>
<evidence type="ECO:0000256" key="4">
    <source>
        <dbReference type="ARBA" id="ARBA00022763"/>
    </source>
</evidence>
<evidence type="ECO:0000256" key="5">
    <source>
        <dbReference type="ARBA" id="ARBA00022801"/>
    </source>
</evidence>
<evidence type="ECO:0000259" key="14">
    <source>
        <dbReference type="SMART" id="SM00478"/>
    </source>
</evidence>
<comment type="similarity">
    <text evidence="1 12">Belongs to the Nth/MutY family.</text>
</comment>
<feature type="region of interest" description="Disordered" evidence="13">
    <location>
        <begin position="86"/>
        <end position="122"/>
    </location>
</feature>
<reference evidence="15 16" key="1">
    <citation type="submission" date="2016-07" db="EMBL/GenBank/DDBJ databases">
        <title>Draft genome of the white-rot fungus Obba rivulosa 3A-2.</title>
        <authorList>
            <consortium name="DOE Joint Genome Institute"/>
            <person name="Miettinen O."/>
            <person name="Riley R."/>
            <person name="Acob R."/>
            <person name="Barry K."/>
            <person name="Cullen D."/>
            <person name="De Vries R."/>
            <person name="Hainaut M."/>
            <person name="Hatakka A."/>
            <person name="Henrissat B."/>
            <person name="Hilden K."/>
            <person name="Kuo R."/>
            <person name="Labutti K."/>
            <person name="Lipzen A."/>
            <person name="Makela M.R."/>
            <person name="Sandor L."/>
            <person name="Spatafora J.W."/>
            <person name="Grigoriev I.V."/>
            <person name="Hibbett D.S."/>
        </authorList>
    </citation>
    <scope>NUCLEOTIDE SEQUENCE [LARGE SCALE GENOMIC DNA]</scope>
    <source>
        <strain evidence="15 16">3A-2</strain>
    </source>
</reference>
<dbReference type="EC" id="4.2.99.18" evidence="12"/>
<dbReference type="PANTHER" id="PTHR43286:SF1">
    <property type="entry name" value="ENDONUCLEASE III-LIKE PROTEIN 1"/>
    <property type="match status" value="1"/>
</dbReference>
<dbReference type="EMBL" id="KV722719">
    <property type="protein sequence ID" value="OCH84123.1"/>
    <property type="molecule type" value="Genomic_DNA"/>
</dbReference>
<dbReference type="FunFam" id="1.10.340.30:FF:000005">
    <property type="entry name" value="Endonuclease III-like protein 1"/>
    <property type="match status" value="1"/>
</dbReference>
<keyword evidence="12" id="KW-0539">Nucleus</keyword>
<dbReference type="GO" id="GO:0000703">
    <property type="term" value="F:oxidized pyrimidine nucleobase lesion DNA N-glycosylase activity"/>
    <property type="evidence" value="ECO:0007669"/>
    <property type="project" value="UniProtKB-UniRule"/>
</dbReference>
<organism evidence="15 16">
    <name type="scientific">Obba rivulosa</name>
    <dbReference type="NCBI Taxonomy" id="1052685"/>
    <lineage>
        <taxon>Eukaryota</taxon>
        <taxon>Fungi</taxon>
        <taxon>Dikarya</taxon>
        <taxon>Basidiomycota</taxon>
        <taxon>Agaricomycotina</taxon>
        <taxon>Agaricomycetes</taxon>
        <taxon>Polyporales</taxon>
        <taxon>Gelatoporiaceae</taxon>
        <taxon>Obba</taxon>
    </lineage>
</organism>
<dbReference type="GO" id="GO:0051539">
    <property type="term" value="F:4 iron, 4 sulfur cluster binding"/>
    <property type="evidence" value="ECO:0007669"/>
    <property type="project" value="UniProtKB-KW"/>
</dbReference>
<dbReference type="HAMAP" id="MF_03183">
    <property type="entry name" value="Endonuclease_III_Nth"/>
    <property type="match status" value="1"/>
</dbReference>
<dbReference type="CDD" id="cd00056">
    <property type="entry name" value="ENDO3c"/>
    <property type="match status" value="1"/>
</dbReference>
<evidence type="ECO:0000256" key="7">
    <source>
        <dbReference type="ARBA" id="ARBA00023014"/>
    </source>
</evidence>
<sequence>MSALKRSVSPALTTRPSLYHSSATLFEADRAESTTVRRSKRLRITVEPDAPAEDGQGAAAVIVSSGRGSGRRRTVVKTEAILEETTTELRSTSSGKRKSASPRKAKPIPQSLEVPHPAPPRWRETYDTVKEMRSRIVAPVDTMGCDQAQLKEQDPVNQRFATLISLMLSSQTKDEVTDAAVAKLREAVGGSLSVDAVLSADESAVADAICKVGFWRRKTQYIRQAAQRLRDDFDSDVPKTVDELCSLPGVGPKMAFLALQVAWKLNVGISVDVHVHRITNRLGWHKPPTKTPEETRLNLQSWLPMELHPEINHLLVGQTICLPVSPRCDECELSKGLCPSARKVVRKVRKKAITSVEDPSGPKIEVTLETKEKIVIPTSTE</sequence>
<proteinExistence type="inferred from homology"/>
<dbReference type="GO" id="GO:0006289">
    <property type="term" value="P:nucleotide-excision repair"/>
    <property type="evidence" value="ECO:0007669"/>
    <property type="project" value="TreeGrafter"/>
</dbReference>
<evidence type="ECO:0000256" key="1">
    <source>
        <dbReference type="ARBA" id="ARBA00008343"/>
    </source>
</evidence>
<dbReference type="AlphaFoldDB" id="A0A8E2AGM5"/>
<dbReference type="EC" id="3.2.2.-" evidence="12"/>
<keyword evidence="16" id="KW-1185">Reference proteome</keyword>
<dbReference type="Gene3D" id="1.10.1670.10">
    <property type="entry name" value="Helix-hairpin-Helix base-excision DNA repair enzymes (C-terminal)"/>
    <property type="match status" value="1"/>
</dbReference>
<evidence type="ECO:0000256" key="3">
    <source>
        <dbReference type="ARBA" id="ARBA00022723"/>
    </source>
</evidence>
<dbReference type="OrthoDB" id="2099276at2759"/>
<evidence type="ECO:0000256" key="13">
    <source>
        <dbReference type="SAM" id="MobiDB-lite"/>
    </source>
</evidence>
<evidence type="ECO:0000256" key="8">
    <source>
        <dbReference type="ARBA" id="ARBA00023204"/>
    </source>
</evidence>
<evidence type="ECO:0000256" key="10">
    <source>
        <dbReference type="ARBA" id="ARBA00023295"/>
    </source>
</evidence>
<dbReference type="Pfam" id="PF00633">
    <property type="entry name" value="HHH"/>
    <property type="match status" value="1"/>
</dbReference>
<dbReference type="Pfam" id="PF00730">
    <property type="entry name" value="HhH-GPD"/>
    <property type="match status" value="1"/>
</dbReference>
<comment type="caution">
    <text evidence="12">Lacks conserved residue(s) required for the propagation of feature annotation.</text>
</comment>
<dbReference type="GO" id="GO:0046872">
    <property type="term" value="F:metal ion binding"/>
    <property type="evidence" value="ECO:0007669"/>
    <property type="project" value="UniProtKB-KW"/>
</dbReference>
<gene>
    <name evidence="12" type="primary">NTH1</name>
    <name evidence="15" type="ORF">OBBRIDRAFT_839940</name>
</gene>
<dbReference type="InterPro" id="IPR011257">
    <property type="entry name" value="DNA_glycosylase"/>
</dbReference>
<evidence type="ECO:0000313" key="15">
    <source>
        <dbReference type="EMBL" id="OCH84123.1"/>
    </source>
</evidence>
<dbReference type="SMART" id="SM00478">
    <property type="entry name" value="ENDO3c"/>
    <property type="match status" value="1"/>
</dbReference>
<dbReference type="InterPro" id="IPR004036">
    <property type="entry name" value="Endonuclease-III-like_CS2"/>
</dbReference>
<dbReference type="InterPro" id="IPR003265">
    <property type="entry name" value="HhH-GPD_domain"/>
</dbReference>
<dbReference type="InterPro" id="IPR023170">
    <property type="entry name" value="HhH_base_excis_C"/>
</dbReference>
<keyword evidence="12" id="KW-0496">Mitochondrion</keyword>
<dbReference type="SUPFAM" id="SSF48150">
    <property type="entry name" value="DNA-glycosylase"/>
    <property type="match status" value="1"/>
</dbReference>
<keyword evidence="10 12" id="KW-0326">Glycosidase</keyword>
<dbReference type="GO" id="GO:0005739">
    <property type="term" value="C:mitochondrion"/>
    <property type="evidence" value="ECO:0007669"/>
    <property type="project" value="UniProtKB-SubCell"/>
</dbReference>
<keyword evidence="3" id="KW-0479">Metal-binding</keyword>
<keyword evidence="6" id="KW-0408">Iron</keyword>
<dbReference type="PANTHER" id="PTHR43286">
    <property type="entry name" value="ENDONUCLEASE III-LIKE PROTEIN 1"/>
    <property type="match status" value="1"/>
</dbReference>
<evidence type="ECO:0000256" key="11">
    <source>
        <dbReference type="ARBA" id="ARBA00044632"/>
    </source>
</evidence>
<keyword evidence="7" id="KW-0411">Iron-sulfur</keyword>
<evidence type="ECO:0000313" key="16">
    <source>
        <dbReference type="Proteomes" id="UP000250043"/>
    </source>
</evidence>
<dbReference type="Gene3D" id="1.10.340.30">
    <property type="entry name" value="Hypothetical protein, domain 2"/>
    <property type="match status" value="1"/>
</dbReference>
<dbReference type="PROSITE" id="PS01155">
    <property type="entry name" value="ENDONUCLEASE_III_2"/>
    <property type="match status" value="1"/>
</dbReference>
<keyword evidence="8 12" id="KW-0234">DNA repair</keyword>
<dbReference type="InterPro" id="IPR000445">
    <property type="entry name" value="HhH_motif"/>
</dbReference>
<dbReference type="GO" id="GO:0005634">
    <property type="term" value="C:nucleus"/>
    <property type="evidence" value="ECO:0007669"/>
    <property type="project" value="UniProtKB-SubCell"/>
</dbReference>
<protein>
    <recommendedName>
        <fullName evidence="12">Endonuclease III homolog</fullName>
        <ecNumber evidence="12">3.2.2.-</ecNumber>
        <ecNumber evidence="12">4.2.99.18</ecNumber>
    </recommendedName>
    <alternativeName>
        <fullName evidence="12">Bifunctional DNA N-glycosylase/DNA-(apurinic or apyrimidinic site) lyase</fullName>
        <shortName evidence="12">DNA glycosylase/AP lyase</shortName>
    </alternativeName>
</protein>
<evidence type="ECO:0000256" key="2">
    <source>
        <dbReference type="ARBA" id="ARBA00022485"/>
    </source>
</evidence>
<keyword evidence="5 12" id="KW-0378">Hydrolase</keyword>
<comment type="catalytic activity">
    <reaction evidence="11 12">
        <text>2'-deoxyribonucleotide-(2'-deoxyribose 5'-phosphate)-2'-deoxyribonucleotide-DNA = a 3'-end 2'-deoxyribonucleotide-(2,3-dehydro-2,3-deoxyribose 5'-phosphate)-DNA + a 5'-end 5'-phospho-2'-deoxyribonucleoside-DNA + H(+)</text>
        <dbReference type="Rhea" id="RHEA:66592"/>
        <dbReference type="Rhea" id="RHEA-COMP:13180"/>
        <dbReference type="Rhea" id="RHEA-COMP:16897"/>
        <dbReference type="Rhea" id="RHEA-COMP:17067"/>
        <dbReference type="ChEBI" id="CHEBI:15378"/>
        <dbReference type="ChEBI" id="CHEBI:136412"/>
        <dbReference type="ChEBI" id="CHEBI:157695"/>
        <dbReference type="ChEBI" id="CHEBI:167181"/>
        <dbReference type="EC" id="4.2.99.18"/>
    </reaction>
</comment>
<keyword evidence="2" id="KW-0004">4Fe-4S</keyword>
<dbReference type="InterPro" id="IPR030841">
    <property type="entry name" value="NTH1"/>
</dbReference>
<feature type="domain" description="HhH-GPD" evidence="14">
    <location>
        <begin position="168"/>
        <end position="321"/>
    </location>
</feature>
<keyword evidence="4 12" id="KW-0227">DNA damage</keyword>
<evidence type="ECO:0000256" key="9">
    <source>
        <dbReference type="ARBA" id="ARBA00023239"/>
    </source>
</evidence>
<keyword evidence="9 12" id="KW-0456">Lyase</keyword>
<accession>A0A8E2AGM5</accession>
<name>A0A8E2AGM5_9APHY</name>
<comment type="function">
    <text evidence="12">Bifunctional DNA N-glycosylase with associated apurinic/apyrimidinic (AP) lyase function that catalyzes the first step in base excision repair (BER), the primary repair pathway for the repair of oxidative DNA damage. The DNA N-glycosylase activity releases the damaged DNA base from DNA by cleaving the N-glycosidic bond, leaving an AP site. The AP lyase activity cleaves the phosphodiester bond 3' to the AP site by a beta-elimination. Primarily recognizes and repairs oxidative base damage of pyrimidines.</text>
</comment>
<feature type="compositionally biased region" description="Basic residues" evidence="13">
    <location>
        <begin position="95"/>
        <end position="106"/>
    </location>
</feature>